<dbReference type="OrthoDB" id="1932925at2759"/>
<feature type="domain" description="Cas1p 10 TM acyl transferase" evidence="9">
    <location>
        <begin position="142"/>
        <end position="431"/>
    </location>
</feature>
<feature type="transmembrane region" description="Helical" evidence="8">
    <location>
        <begin position="356"/>
        <end position="376"/>
    </location>
</feature>
<evidence type="ECO:0000256" key="7">
    <source>
        <dbReference type="ARBA" id="ARBA00023180"/>
    </source>
</evidence>
<feature type="transmembrane region" description="Helical" evidence="8">
    <location>
        <begin position="82"/>
        <end position="102"/>
    </location>
</feature>
<feature type="transmembrane region" description="Helical" evidence="8">
    <location>
        <begin position="293"/>
        <end position="319"/>
    </location>
</feature>
<keyword evidence="4 8" id="KW-0812">Transmembrane</keyword>
<dbReference type="InterPro" id="IPR012419">
    <property type="entry name" value="Cas1_AcylTrans_dom"/>
</dbReference>
<evidence type="ECO:0000313" key="10">
    <source>
        <dbReference type="EMBL" id="KAF8567069.1"/>
    </source>
</evidence>
<name>A0A8T0DGW0_9TREM</name>
<evidence type="ECO:0000259" key="9">
    <source>
        <dbReference type="Pfam" id="PF07779"/>
    </source>
</evidence>
<proteinExistence type="inferred from homology"/>
<accession>A0A8T0DGW0</accession>
<keyword evidence="3" id="KW-0808">Transferase</keyword>
<organism evidence="10 11">
    <name type="scientific">Paragonimus westermani</name>
    <dbReference type="NCBI Taxonomy" id="34504"/>
    <lineage>
        <taxon>Eukaryota</taxon>
        <taxon>Metazoa</taxon>
        <taxon>Spiralia</taxon>
        <taxon>Lophotrochozoa</taxon>
        <taxon>Platyhelminthes</taxon>
        <taxon>Trematoda</taxon>
        <taxon>Digenea</taxon>
        <taxon>Plagiorchiida</taxon>
        <taxon>Troglotremata</taxon>
        <taxon>Troglotrematidae</taxon>
        <taxon>Paragonimus</taxon>
    </lineage>
</organism>
<protein>
    <recommendedName>
        <fullName evidence="9">Cas1p 10 TM acyl transferase domain-containing protein</fullName>
    </recommendedName>
</protein>
<feature type="transmembrane region" description="Helical" evidence="8">
    <location>
        <begin position="140"/>
        <end position="161"/>
    </location>
</feature>
<dbReference type="Proteomes" id="UP000699462">
    <property type="component" value="Unassembled WGS sequence"/>
</dbReference>
<feature type="transmembrane region" description="Helical" evidence="8">
    <location>
        <begin position="430"/>
        <end position="447"/>
    </location>
</feature>
<dbReference type="PANTHER" id="PTHR13533:SF1">
    <property type="entry name" value="N-ACETYLNEURAMINATE 9-O-ACETYLTRANSFERASE"/>
    <property type="match status" value="1"/>
</dbReference>
<dbReference type="EMBL" id="JTDF01004243">
    <property type="protein sequence ID" value="KAF8567069.1"/>
    <property type="molecule type" value="Genomic_DNA"/>
</dbReference>
<keyword evidence="7" id="KW-0325">Glycoprotein</keyword>
<comment type="caution">
    <text evidence="10">The sequence shown here is derived from an EMBL/GenBank/DDBJ whole genome shotgun (WGS) entry which is preliminary data.</text>
</comment>
<dbReference type="AlphaFoldDB" id="A0A8T0DGW0"/>
<comment type="similarity">
    <text evidence="2">Belongs to the PC-esterase family. CASD1 subfamily.</text>
</comment>
<evidence type="ECO:0000256" key="2">
    <source>
        <dbReference type="ARBA" id="ARBA00010666"/>
    </source>
</evidence>
<dbReference type="GO" id="GO:0005794">
    <property type="term" value="C:Golgi apparatus"/>
    <property type="evidence" value="ECO:0007669"/>
    <property type="project" value="UniProtKB-ARBA"/>
</dbReference>
<evidence type="ECO:0000256" key="5">
    <source>
        <dbReference type="ARBA" id="ARBA00022989"/>
    </source>
</evidence>
<dbReference type="GO" id="GO:0016740">
    <property type="term" value="F:transferase activity"/>
    <property type="evidence" value="ECO:0007669"/>
    <property type="project" value="UniProtKB-KW"/>
</dbReference>
<reference evidence="10 11" key="1">
    <citation type="submission" date="2019-07" db="EMBL/GenBank/DDBJ databases">
        <title>Annotation for the trematode Paragonimus westermani.</title>
        <authorList>
            <person name="Choi Y.-J."/>
        </authorList>
    </citation>
    <scope>NUCLEOTIDE SEQUENCE [LARGE SCALE GENOMIC DNA]</scope>
    <source>
        <strain evidence="10">180907_Pwestermani</strain>
    </source>
</reference>
<comment type="subcellular location">
    <subcellularLocation>
        <location evidence="1">Membrane</location>
        <topology evidence="1">Multi-pass membrane protein</topology>
    </subcellularLocation>
</comment>
<evidence type="ECO:0000256" key="6">
    <source>
        <dbReference type="ARBA" id="ARBA00023136"/>
    </source>
</evidence>
<keyword evidence="6 8" id="KW-0472">Membrane</keyword>
<dbReference type="Pfam" id="PF07779">
    <property type="entry name" value="Cas1_AcylT"/>
    <property type="match status" value="2"/>
</dbReference>
<dbReference type="PANTHER" id="PTHR13533">
    <property type="entry name" value="N-ACETYLNEURAMINATE 9-O-ACETYLTRANSFERASE"/>
    <property type="match status" value="1"/>
</dbReference>
<evidence type="ECO:0000256" key="1">
    <source>
        <dbReference type="ARBA" id="ARBA00004141"/>
    </source>
</evidence>
<dbReference type="GO" id="GO:0016020">
    <property type="term" value="C:membrane"/>
    <property type="evidence" value="ECO:0007669"/>
    <property type="project" value="UniProtKB-SubCell"/>
</dbReference>
<feature type="domain" description="Cas1p 10 TM acyl transferase" evidence="9">
    <location>
        <begin position="55"/>
        <end position="103"/>
    </location>
</feature>
<sequence length="448" mass="52400">MWARVCVSSYLFLSGFGHFVYFWRQSIENPRNSVFRSSNSNRNGFSFVQSWWSILKRYLDVMFRMNFFVAALCFVMDVDYLFYYFMPLISFWFTVIVILMTVGSCKSASTVSIVPTELPMTAPDEMPSQPSPTIGKMQFFNPYIMMMFKFALLIVLIEIVYRVHPLFHSIFYGWFIRKFFKLDKPEPNVFKAAESTDVLAERFWFYRWSLDRYATVWGMLFAFCCDWLRHVNLMDDSTCSDLVLFNRESSLIQAEKCHQLSAKSVLKSLSGVSCLSTVCRNFSKIFGKISEPYIIRMFPTCATIFGLGGLILTIVFTMILRNRELGMELHAYFCFFPIISYILVRNSFGFLRTRHSIFFAWFGDISLELFIGQYHIWLANNTHGVLALIPNCRMLNLILTTLIFVCVCHEIHQLTSRLHTYIVPKTFQALMCRSFALCFLLLFLTFIP</sequence>
<evidence type="ECO:0000256" key="8">
    <source>
        <dbReference type="SAM" id="Phobius"/>
    </source>
</evidence>
<keyword evidence="11" id="KW-1185">Reference proteome</keyword>
<evidence type="ECO:0000313" key="11">
    <source>
        <dbReference type="Proteomes" id="UP000699462"/>
    </source>
</evidence>
<keyword evidence="5 8" id="KW-1133">Transmembrane helix</keyword>
<dbReference type="GO" id="GO:0005975">
    <property type="term" value="P:carbohydrate metabolic process"/>
    <property type="evidence" value="ECO:0007669"/>
    <property type="project" value="UniProtKB-ARBA"/>
</dbReference>
<evidence type="ECO:0000256" key="4">
    <source>
        <dbReference type="ARBA" id="ARBA00022692"/>
    </source>
</evidence>
<feature type="transmembrane region" description="Helical" evidence="8">
    <location>
        <begin position="388"/>
        <end position="409"/>
    </location>
</feature>
<evidence type="ECO:0000256" key="3">
    <source>
        <dbReference type="ARBA" id="ARBA00022679"/>
    </source>
</evidence>
<gene>
    <name evidence="10" type="ORF">P879_06358</name>
</gene>
<feature type="transmembrane region" description="Helical" evidence="8">
    <location>
        <begin position="325"/>
        <end position="344"/>
    </location>
</feature>